<feature type="domain" description="Alcohol dehydrogenase-like N-terminal" evidence="4">
    <location>
        <begin position="37"/>
        <end position="135"/>
    </location>
</feature>
<dbReference type="InterPro" id="IPR011032">
    <property type="entry name" value="GroES-like_sf"/>
</dbReference>
<dbReference type="PANTHER" id="PTHR43401">
    <property type="entry name" value="L-THREONINE 3-DEHYDROGENASE"/>
    <property type="match status" value="1"/>
</dbReference>
<dbReference type="PANTHER" id="PTHR43401:SF2">
    <property type="entry name" value="L-THREONINE 3-DEHYDROGENASE"/>
    <property type="match status" value="1"/>
</dbReference>
<dbReference type="InterPro" id="IPR013154">
    <property type="entry name" value="ADH-like_N"/>
</dbReference>
<comment type="caution">
    <text evidence="5">The sequence shown here is derived from an EMBL/GenBank/DDBJ whole genome shotgun (WGS) entry which is preliminary data.</text>
</comment>
<evidence type="ECO:0000256" key="2">
    <source>
        <dbReference type="ARBA" id="ARBA00023002"/>
    </source>
</evidence>
<evidence type="ECO:0000259" key="3">
    <source>
        <dbReference type="Pfam" id="PF00107"/>
    </source>
</evidence>
<evidence type="ECO:0000259" key="4">
    <source>
        <dbReference type="Pfam" id="PF08240"/>
    </source>
</evidence>
<dbReference type="EMBL" id="BNAD01000011">
    <property type="protein sequence ID" value="GHE18526.1"/>
    <property type="molecule type" value="Genomic_DNA"/>
</dbReference>
<reference evidence="6" key="1">
    <citation type="journal article" date="2019" name="Int. J. Syst. Evol. Microbiol.">
        <title>The Global Catalogue of Microorganisms (GCM) 10K type strain sequencing project: providing services to taxonomists for standard genome sequencing and annotation.</title>
        <authorList>
            <consortium name="The Broad Institute Genomics Platform"/>
            <consortium name="The Broad Institute Genome Sequencing Center for Infectious Disease"/>
            <person name="Wu L."/>
            <person name="Ma J."/>
        </authorList>
    </citation>
    <scope>NUCLEOTIDE SEQUENCE [LARGE SCALE GENOMIC DNA]</scope>
    <source>
        <strain evidence="6">CGMCC 1.12791</strain>
    </source>
</reference>
<dbReference type="SUPFAM" id="SSF50129">
    <property type="entry name" value="GroES-like"/>
    <property type="match status" value="1"/>
</dbReference>
<organism evidence="5 6">
    <name type="scientific">Nocardioides flavus</name>
    <name type="common">ex Wang et al. 2016</name>
    <dbReference type="NCBI Taxonomy" id="2058780"/>
    <lineage>
        <taxon>Bacteria</taxon>
        <taxon>Bacillati</taxon>
        <taxon>Actinomycetota</taxon>
        <taxon>Actinomycetes</taxon>
        <taxon>Propionibacteriales</taxon>
        <taxon>Nocardioidaceae</taxon>
        <taxon>Nocardioides</taxon>
    </lineage>
</organism>
<dbReference type="Proteomes" id="UP000597341">
    <property type="component" value="Unassembled WGS sequence"/>
</dbReference>
<protein>
    <submittedName>
        <fullName evidence="5">L-sorbose 1-phosphate reductase</fullName>
    </submittedName>
</protein>
<dbReference type="Pfam" id="PF08240">
    <property type="entry name" value="ADH_N"/>
    <property type="match status" value="1"/>
</dbReference>
<comment type="cofactor">
    <cofactor evidence="1">
        <name>Zn(2+)</name>
        <dbReference type="ChEBI" id="CHEBI:29105"/>
    </cofactor>
</comment>
<sequence length="432" mass="46020">MPSSDTSGRTPERLTRAARIHGTHKVAVGEFELPEIGPDELLLRVVSSSMCLSTYKAMSLGSDHKRVPDTISSEPVITGHEFAGVLEEVGDELADRFSVGQSVAILPTMGLPSGYSPGYSYPYFGGDATYCIVPAIAVEKGCVLPYDDGYYANGSLAEPMSCIIGAFRSNYHTEPLVWEHHMGLKPGGRLALLGAGGAMGIGALDYALHGPFTPSVVVAVDVDAERLERLRTLFPAEEAARRGCRLEIVDASGRDPVEALRAISPDGFDDVVVFAAIKQLVEAGDAVLAHDGCLNFFAGPTDKTFSASLNLYNIHYESTHLVGTSGGSRSDMEESLELSASGAINPSRMVTHVGGLDAVPDALSDLPTFTGGKILIYPHVDMDLTAIADFEALGQEDPRFARLAEICAEHHHIWNQAAEEYALGAFAAGRNP</sequence>
<name>A0ABQ3HP72_9ACTN</name>
<gene>
    <name evidence="5" type="primary">yggP</name>
    <name evidence="5" type="ORF">GCM10011376_31360</name>
</gene>
<dbReference type="InterPro" id="IPR013149">
    <property type="entry name" value="ADH-like_C"/>
</dbReference>
<dbReference type="Pfam" id="PF00107">
    <property type="entry name" value="ADH_zinc_N"/>
    <property type="match status" value="1"/>
</dbReference>
<evidence type="ECO:0000313" key="5">
    <source>
        <dbReference type="EMBL" id="GHE18526.1"/>
    </source>
</evidence>
<dbReference type="InterPro" id="IPR036291">
    <property type="entry name" value="NAD(P)-bd_dom_sf"/>
</dbReference>
<dbReference type="InterPro" id="IPR050129">
    <property type="entry name" value="Zn_alcohol_dh"/>
</dbReference>
<proteinExistence type="predicted"/>
<accession>A0ABQ3HP72</accession>
<dbReference type="SUPFAM" id="SSF51735">
    <property type="entry name" value="NAD(P)-binding Rossmann-fold domains"/>
    <property type="match status" value="1"/>
</dbReference>
<feature type="domain" description="Alcohol dehydrogenase-like C-terminal" evidence="3">
    <location>
        <begin position="200"/>
        <end position="340"/>
    </location>
</feature>
<keyword evidence="2" id="KW-0560">Oxidoreductase</keyword>
<dbReference type="Gene3D" id="3.40.50.720">
    <property type="entry name" value="NAD(P)-binding Rossmann-like Domain"/>
    <property type="match status" value="1"/>
</dbReference>
<evidence type="ECO:0000313" key="6">
    <source>
        <dbReference type="Proteomes" id="UP000597341"/>
    </source>
</evidence>
<dbReference type="Gene3D" id="3.90.180.10">
    <property type="entry name" value="Medium-chain alcohol dehydrogenases, catalytic domain"/>
    <property type="match status" value="1"/>
</dbReference>
<dbReference type="RefSeq" id="WP_191280432.1">
    <property type="nucleotide sequence ID" value="NZ_BNAD01000011.1"/>
</dbReference>
<keyword evidence="6" id="KW-1185">Reference proteome</keyword>
<evidence type="ECO:0000256" key="1">
    <source>
        <dbReference type="ARBA" id="ARBA00001947"/>
    </source>
</evidence>